<feature type="domain" description="HTH cro/C1-type" evidence="2">
    <location>
        <begin position="7"/>
        <end position="61"/>
    </location>
</feature>
<reference evidence="3 4" key="1">
    <citation type="submission" date="2017-02" db="EMBL/GenBank/DDBJ databases">
        <authorList>
            <person name="Peterson S.W."/>
        </authorList>
    </citation>
    <scope>NUCLEOTIDE SEQUENCE [LARGE SCALE GENOMIC DNA]</scope>
    <source>
        <strain evidence="3 4">M1</strain>
    </source>
</reference>
<dbReference type="CDD" id="cd00093">
    <property type="entry name" value="HTH_XRE"/>
    <property type="match status" value="1"/>
</dbReference>
<organism evidence="3 4">
    <name type="scientific">Maledivibacter halophilus</name>
    <dbReference type="NCBI Taxonomy" id="36842"/>
    <lineage>
        <taxon>Bacteria</taxon>
        <taxon>Bacillati</taxon>
        <taxon>Bacillota</taxon>
        <taxon>Clostridia</taxon>
        <taxon>Peptostreptococcales</taxon>
        <taxon>Caminicellaceae</taxon>
        <taxon>Maledivibacter</taxon>
    </lineage>
</organism>
<dbReference type="Gene3D" id="1.10.260.40">
    <property type="entry name" value="lambda repressor-like DNA-binding domains"/>
    <property type="match status" value="1"/>
</dbReference>
<dbReference type="PANTHER" id="PTHR46558:SF11">
    <property type="entry name" value="HTH-TYPE TRANSCRIPTIONAL REGULATOR XRE"/>
    <property type="match status" value="1"/>
</dbReference>
<dbReference type="SUPFAM" id="SSF47413">
    <property type="entry name" value="lambda repressor-like DNA-binding domains"/>
    <property type="match status" value="1"/>
</dbReference>
<keyword evidence="4" id="KW-1185">Reference proteome</keyword>
<evidence type="ECO:0000313" key="4">
    <source>
        <dbReference type="Proteomes" id="UP000190285"/>
    </source>
</evidence>
<dbReference type="STRING" id="36842.SAMN02194393_01713"/>
<name>A0A1T5KEL5_9FIRM</name>
<dbReference type="Proteomes" id="UP000190285">
    <property type="component" value="Unassembled WGS sequence"/>
</dbReference>
<proteinExistence type="predicted"/>
<dbReference type="RefSeq" id="WP_079490888.1">
    <property type="nucleotide sequence ID" value="NZ_FUZT01000004.1"/>
</dbReference>
<keyword evidence="1 3" id="KW-0238">DNA-binding</keyword>
<dbReference type="InterPro" id="IPR010982">
    <property type="entry name" value="Lambda_DNA-bd_dom_sf"/>
</dbReference>
<accession>A0A1T5KEL5</accession>
<dbReference type="AlphaFoldDB" id="A0A1T5KEL5"/>
<sequence length="184" mass="21896">MNFQSRLRQLRKEMNMTQEELAQKLNITKANISKYETGRIQPNIETLTFLSNFFNVSIDYLLGRTDHRKLIINPEGNLDNQNNKYKSYDEISNKIKNKLVNEGLIEFDQPIPEKYLNIMMDEFREKSKDRLLSWKIIDRIRKKLMENNILDENDPITLDIIDLIFEHGENAAIEILKLKKKHDK</sequence>
<dbReference type="PROSITE" id="PS50943">
    <property type="entry name" value="HTH_CROC1"/>
    <property type="match status" value="1"/>
</dbReference>
<evidence type="ECO:0000256" key="1">
    <source>
        <dbReference type="ARBA" id="ARBA00023125"/>
    </source>
</evidence>
<protein>
    <submittedName>
        <fullName evidence="3">DNA-binding transcriptional regulator, XRE-family HTH domain</fullName>
    </submittedName>
</protein>
<evidence type="ECO:0000313" key="3">
    <source>
        <dbReference type="EMBL" id="SKC61798.1"/>
    </source>
</evidence>
<dbReference type="SMART" id="SM00530">
    <property type="entry name" value="HTH_XRE"/>
    <property type="match status" value="1"/>
</dbReference>
<gene>
    <name evidence="3" type="ORF">SAMN02194393_01713</name>
</gene>
<dbReference type="Pfam" id="PF01381">
    <property type="entry name" value="HTH_3"/>
    <property type="match status" value="1"/>
</dbReference>
<dbReference type="EMBL" id="FUZT01000004">
    <property type="protein sequence ID" value="SKC61798.1"/>
    <property type="molecule type" value="Genomic_DNA"/>
</dbReference>
<dbReference type="PANTHER" id="PTHR46558">
    <property type="entry name" value="TRACRIPTIONAL REGULATORY PROTEIN-RELATED-RELATED"/>
    <property type="match status" value="1"/>
</dbReference>
<dbReference type="OrthoDB" id="9811208at2"/>
<dbReference type="GO" id="GO:0003677">
    <property type="term" value="F:DNA binding"/>
    <property type="evidence" value="ECO:0007669"/>
    <property type="project" value="UniProtKB-KW"/>
</dbReference>
<evidence type="ECO:0000259" key="2">
    <source>
        <dbReference type="PROSITE" id="PS50943"/>
    </source>
</evidence>
<dbReference type="InterPro" id="IPR001387">
    <property type="entry name" value="Cro/C1-type_HTH"/>
</dbReference>